<reference evidence="2 3" key="1">
    <citation type="journal article" date="2018" name="PLoS ONE">
        <title>The draft genome of Kipferlia bialata reveals reductive genome evolution in fornicate parasites.</title>
        <authorList>
            <person name="Tanifuji G."/>
            <person name="Takabayashi S."/>
            <person name="Kume K."/>
            <person name="Takagi M."/>
            <person name="Nakayama T."/>
            <person name="Kamikawa R."/>
            <person name="Inagaki Y."/>
            <person name="Hashimoto T."/>
        </authorList>
    </citation>
    <scope>NUCLEOTIDE SEQUENCE [LARGE SCALE GENOMIC DNA]</scope>
    <source>
        <strain evidence="2">NY0173</strain>
    </source>
</reference>
<sequence length="315" mass="34084">AKEYADECNEAVGNLTPEGEGTRNTRHKEDRRARIVEKASLADKEVADLIHMIEVTLPGEERRVVEEFKQDVVDKIAALHTKIRLTGPRLEALGWDRDGTEYTPIPYATPLDLHKAPAALTINLGTEPKTETAPPVTRAPWILVRSGSGSDAKLGMLPVDTLAAVRDALDYMGQGERQLRNSIATFLRYGASAAESKATSSSVTLRGEGEGEGESEGESDEEATPIKPVPVPRVSGYQAVSDSTLPPFLRYMNLGHFNDTHMGRLRLGKAVLAAPTPTVEVETEAKAETEAEGEVKTEGEAEPLLSLESGDTEMV</sequence>
<feature type="compositionally biased region" description="Basic and acidic residues" evidence="1">
    <location>
        <begin position="283"/>
        <end position="299"/>
    </location>
</feature>
<proteinExistence type="predicted"/>
<keyword evidence="3" id="KW-1185">Reference proteome</keyword>
<name>A0A9K3D590_9EUKA</name>
<evidence type="ECO:0000313" key="2">
    <source>
        <dbReference type="EMBL" id="GIQ88610.1"/>
    </source>
</evidence>
<organism evidence="2 3">
    <name type="scientific">Kipferlia bialata</name>
    <dbReference type="NCBI Taxonomy" id="797122"/>
    <lineage>
        <taxon>Eukaryota</taxon>
        <taxon>Metamonada</taxon>
        <taxon>Carpediemonas-like organisms</taxon>
        <taxon>Kipferlia</taxon>
    </lineage>
</organism>
<feature type="compositionally biased region" description="Basic and acidic residues" evidence="1">
    <location>
        <begin position="20"/>
        <end position="29"/>
    </location>
</feature>
<evidence type="ECO:0000313" key="3">
    <source>
        <dbReference type="Proteomes" id="UP000265618"/>
    </source>
</evidence>
<protein>
    <submittedName>
        <fullName evidence="2">Uncharacterized protein</fullName>
    </submittedName>
</protein>
<feature type="region of interest" description="Disordered" evidence="1">
    <location>
        <begin position="197"/>
        <end position="231"/>
    </location>
</feature>
<feature type="compositionally biased region" description="Acidic residues" evidence="1">
    <location>
        <begin position="210"/>
        <end position="223"/>
    </location>
</feature>
<accession>A0A9K3D590</accession>
<comment type="caution">
    <text evidence="2">The sequence shown here is derived from an EMBL/GenBank/DDBJ whole genome shotgun (WGS) entry which is preliminary data.</text>
</comment>
<feature type="non-terminal residue" evidence="2">
    <location>
        <position position="1"/>
    </location>
</feature>
<dbReference type="AlphaFoldDB" id="A0A9K3D590"/>
<dbReference type="Proteomes" id="UP000265618">
    <property type="component" value="Unassembled WGS sequence"/>
</dbReference>
<feature type="region of interest" description="Disordered" evidence="1">
    <location>
        <begin position="1"/>
        <end position="29"/>
    </location>
</feature>
<gene>
    <name evidence="2" type="ORF">KIPB_010901</name>
</gene>
<evidence type="ECO:0000256" key="1">
    <source>
        <dbReference type="SAM" id="MobiDB-lite"/>
    </source>
</evidence>
<dbReference type="EMBL" id="BDIP01004226">
    <property type="protein sequence ID" value="GIQ88610.1"/>
    <property type="molecule type" value="Genomic_DNA"/>
</dbReference>
<feature type="region of interest" description="Disordered" evidence="1">
    <location>
        <begin position="279"/>
        <end position="315"/>
    </location>
</feature>